<dbReference type="Gene3D" id="1.20.144.10">
    <property type="entry name" value="Phosphatidic acid phosphatase type 2/haloperoxidase"/>
    <property type="match status" value="1"/>
</dbReference>
<keyword evidence="1" id="KW-0812">Transmembrane</keyword>
<evidence type="ECO:0000256" key="1">
    <source>
        <dbReference type="SAM" id="Phobius"/>
    </source>
</evidence>
<evidence type="ECO:0000259" key="2">
    <source>
        <dbReference type="SMART" id="SM00014"/>
    </source>
</evidence>
<feature type="transmembrane region" description="Helical" evidence="1">
    <location>
        <begin position="86"/>
        <end position="104"/>
    </location>
</feature>
<dbReference type="Pfam" id="PF01569">
    <property type="entry name" value="PAP2"/>
    <property type="match status" value="1"/>
</dbReference>
<evidence type="ECO:0000313" key="4">
    <source>
        <dbReference type="RefSeq" id="XP_052753647.1"/>
    </source>
</evidence>
<feature type="transmembrane region" description="Helical" evidence="1">
    <location>
        <begin position="53"/>
        <end position="74"/>
    </location>
</feature>
<gene>
    <name evidence="4" type="primary">LOC113522658</name>
</gene>
<keyword evidence="3" id="KW-1185">Reference proteome</keyword>
<feature type="transmembrane region" description="Helical" evidence="1">
    <location>
        <begin position="133"/>
        <end position="152"/>
    </location>
</feature>
<name>A0ABM3MQJ6_GALME</name>
<dbReference type="SUPFAM" id="SSF48317">
    <property type="entry name" value="Acid phosphatase/Vanadium-dependent haloperoxidase"/>
    <property type="match status" value="1"/>
</dbReference>
<dbReference type="InterPro" id="IPR036938">
    <property type="entry name" value="PAP2/HPO_sf"/>
</dbReference>
<evidence type="ECO:0000313" key="3">
    <source>
        <dbReference type="Proteomes" id="UP001652740"/>
    </source>
</evidence>
<organism evidence="3 4">
    <name type="scientific">Galleria mellonella</name>
    <name type="common">Greater wax moth</name>
    <dbReference type="NCBI Taxonomy" id="7137"/>
    <lineage>
        <taxon>Eukaryota</taxon>
        <taxon>Metazoa</taxon>
        <taxon>Ecdysozoa</taxon>
        <taxon>Arthropoda</taxon>
        <taxon>Hexapoda</taxon>
        <taxon>Insecta</taxon>
        <taxon>Pterygota</taxon>
        <taxon>Neoptera</taxon>
        <taxon>Endopterygota</taxon>
        <taxon>Lepidoptera</taxon>
        <taxon>Glossata</taxon>
        <taxon>Ditrysia</taxon>
        <taxon>Pyraloidea</taxon>
        <taxon>Pyralidae</taxon>
        <taxon>Galleriinae</taxon>
        <taxon>Galleria</taxon>
    </lineage>
</organism>
<dbReference type="RefSeq" id="XP_052753647.1">
    <property type="nucleotide sequence ID" value="XM_052897687.1"/>
</dbReference>
<dbReference type="PANTHER" id="PTHR14969">
    <property type="entry name" value="SPHINGOSINE-1-PHOSPHATE PHOSPHOHYDROLASE"/>
    <property type="match status" value="1"/>
</dbReference>
<protein>
    <submittedName>
        <fullName evidence="4">Polyisoprenoid diphosphate/phosphate phosphohydrolase PLPP6 isoform X4</fullName>
    </submittedName>
</protein>
<keyword evidence="1" id="KW-0472">Membrane</keyword>
<dbReference type="SMART" id="SM00014">
    <property type="entry name" value="acidPPc"/>
    <property type="match status" value="1"/>
</dbReference>
<reference evidence="4" key="1">
    <citation type="submission" date="2025-08" db="UniProtKB">
        <authorList>
            <consortium name="RefSeq"/>
        </authorList>
    </citation>
    <scope>IDENTIFICATION</scope>
    <source>
        <tissue evidence="4">Whole larvae</tissue>
    </source>
</reference>
<dbReference type="PANTHER" id="PTHR14969:SF13">
    <property type="entry name" value="AT30094P"/>
    <property type="match status" value="1"/>
</dbReference>
<dbReference type="InterPro" id="IPR000326">
    <property type="entry name" value="PAP2/HPO"/>
</dbReference>
<dbReference type="Proteomes" id="UP001652740">
    <property type="component" value="Unplaced"/>
</dbReference>
<feature type="transmembrane region" description="Helical" evidence="1">
    <location>
        <begin position="172"/>
        <end position="195"/>
    </location>
</feature>
<keyword evidence="1" id="KW-1133">Transmembrane helix</keyword>
<dbReference type="CDD" id="cd03391">
    <property type="entry name" value="PAP2_containing_2_like"/>
    <property type="match status" value="1"/>
</dbReference>
<feature type="domain" description="Phosphatidic acid phosphatase type 2/haloperoxidase" evidence="2">
    <location>
        <begin position="81"/>
        <end position="191"/>
    </location>
</feature>
<sequence length="219" mass="24798">MRSTLELGVAEEKRKVPNMLRKVLQYDVQITKKFVELALRTTALKSLRTHAKLFEVSCHGIVWLAGWLSFIWLFNNKDLYQLQVNMLIALILDIIIIAVIKAFVRRRRPVPMNKLMELGPDKFSFPSGHTSRAVLVAFILICLNPISIIFYPPLLAWVTAVSISRVLQERHYLLDVFCGVGIGLLEGLLMSLIWFSQSASASILSSLSDEKLDGGEYHV</sequence>
<accession>A0ABM3MQJ6</accession>
<dbReference type="GeneID" id="113522658"/>
<proteinExistence type="predicted"/>